<evidence type="ECO:0000256" key="2">
    <source>
        <dbReference type="ARBA" id="ARBA00022538"/>
    </source>
</evidence>
<dbReference type="PaxDb" id="3880-AET04142"/>
<accession>G7LHU8</accession>
<keyword evidence="1" id="KW-0813">Transport</keyword>
<keyword evidence="2" id="KW-0633">Potassium transport</keyword>
<evidence type="ECO:0000313" key="8">
    <source>
        <dbReference type="Proteomes" id="UP000002051"/>
    </source>
</evidence>
<dbReference type="OMA" id="YMNESIY"/>
<dbReference type="EMBL" id="CM001224">
    <property type="protein sequence ID" value="AET04142.1"/>
    <property type="molecule type" value="Genomic_DNA"/>
</dbReference>
<dbReference type="Proteomes" id="UP000002051">
    <property type="component" value="Chromosome 8"/>
</dbReference>
<reference evidence="5 8" key="1">
    <citation type="journal article" date="2011" name="Nature">
        <title>The Medicago genome provides insight into the evolution of rhizobial symbioses.</title>
        <authorList>
            <person name="Young N.D."/>
            <person name="Debelle F."/>
            <person name="Oldroyd G.E."/>
            <person name="Geurts R."/>
            <person name="Cannon S.B."/>
            <person name="Udvardi M.K."/>
            <person name="Benedito V.A."/>
            <person name="Mayer K.F."/>
            <person name="Gouzy J."/>
            <person name="Schoof H."/>
            <person name="Van de Peer Y."/>
            <person name="Proost S."/>
            <person name="Cook D.R."/>
            <person name="Meyers B.C."/>
            <person name="Spannagl M."/>
            <person name="Cheung F."/>
            <person name="De Mita S."/>
            <person name="Krishnakumar V."/>
            <person name="Gundlach H."/>
            <person name="Zhou S."/>
            <person name="Mudge J."/>
            <person name="Bharti A.K."/>
            <person name="Murray J.D."/>
            <person name="Naoumkina M.A."/>
            <person name="Rosen B."/>
            <person name="Silverstein K.A."/>
            <person name="Tang H."/>
            <person name="Rombauts S."/>
            <person name="Zhao P.X."/>
            <person name="Zhou P."/>
            <person name="Barbe V."/>
            <person name="Bardou P."/>
            <person name="Bechner M."/>
            <person name="Bellec A."/>
            <person name="Berger A."/>
            <person name="Berges H."/>
            <person name="Bidwell S."/>
            <person name="Bisseling T."/>
            <person name="Choisne N."/>
            <person name="Couloux A."/>
            <person name="Denny R."/>
            <person name="Deshpande S."/>
            <person name="Dai X."/>
            <person name="Doyle J.J."/>
            <person name="Dudez A.M."/>
            <person name="Farmer A.D."/>
            <person name="Fouteau S."/>
            <person name="Franken C."/>
            <person name="Gibelin C."/>
            <person name="Gish J."/>
            <person name="Goldstein S."/>
            <person name="Gonzalez A.J."/>
            <person name="Green P.J."/>
            <person name="Hallab A."/>
            <person name="Hartog M."/>
            <person name="Hua A."/>
            <person name="Humphray S.J."/>
            <person name="Jeong D.H."/>
            <person name="Jing Y."/>
            <person name="Jocker A."/>
            <person name="Kenton S.M."/>
            <person name="Kim D.J."/>
            <person name="Klee K."/>
            <person name="Lai H."/>
            <person name="Lang C."/>
            <person name="Lin S."/>
            <person name="Macmil S.L."/>
            <person name="Magdelenat G."/>
            <person name="Matthews L."/>
            <person name="McCorrison J."/>
            <person name="Monaghan E.L."/>
            <person name="Mun J.H."/>
            <person name="Najar F.Z."/>
            <person name="Nicholson C."/>
            <person name="Noirot C."/>
            <person name="O'Bleness M."/>
            <person name="Paule C.R."/>
            <person name="Poulain J."/>
            <person name="Prion F."/>
            <person name="Qin B."/>
            <person name="Qu C."/>
            <person name="Retzel E.F."/>
            <person name="Riddle C."/>
            <person name="Sallet E."/>
            <person name="Samain S."/>
            <person name="Samson N."/>
            <person name="Sanders I."/>
            <person name="Saurat O."/>
            <person name="Scarpelli C."/>
            <person name="Schiex T."/>
            <person name="Segurens B."/>
            <person name="Severin A.J."/>
            <person name="Sherrier D.J."/>
            <person name="Shi R."/>
            <person name="Sims S."/>
            <person name="Singer S.R."/>
            <person name="Sinharoy S."/>
            <person name="Sterck L."/>
            <person name="Viollet A."/>
            <person name="Wang B.B."/>
            <person name="Wang K."/>
            <person name="Wang M."/>
            <person name="Wang X."/>
            <person name="Warfsmann J."/>
            <person name="Weissenbach J."/>
            <person name="White D.D."/>
            <person name="White J.D."/>
            <person name="Wiley G.B."/>
            <person name="Wincker P."/>
            <person name="Xing Y."/>
            <person name="Yang L."/>
            <person name="Yao Z."/>
            <person name="Ying F."/>
            <person name="Zhai J."/>
            <person name="Zhou L."/>
            <person name="Zuber A."/>
            <person name="Denarie J."/>
            <person name="Dixon R.A."/>
            <person name="May G.D."/>
            <person name="Schwartz D.C."/>
            <person name="Rogers J."/>
            <person name="Quetier F."/>
            <person name="Town C.D."/>
            <person name="Roe B.A."/>
        </authorList>
    </citation>
    <scope>NUCLEOTIDE SEQUENCE [LARGE SCALE GENOMIC DNA]</scope>
    <source>
        <strain evidence="5">A17</strain>
        <strain evidence="7 8">cv. Jemalong A17</strain>
    </source>
</reference>
<dbReference type="PANTHER" id="PTHR32468:SF120">
    <property type="entry name" value="CATION_H+ EXCHANGER 3"/>
    <property type="match status" value="1"/>
</dbReference>
<gene>
    <name evidence="5" type="ordered locus">MTR_8g085240</name>
    <name evidence="6" type="ORF">MtrunA17_Chr8g0378241</name>
</gene>
<name>G7LHU8_MEDTR</name>
<evidence type="ECO:0000313" key="6">
    <source>
        <dbReference type="EMBL" id="RHN42564.1"/>
    </source>
</evidence>
<dbReference type="STRING" id="3880.G7LHU8"/>
<reference evidence="7" key="3">
    <citation type="submission" date="2015-04" db="UniProtKB">
        <authorList>
            <consortium name="EnsemblPlants"/>
        </authorList>
    </citation>
    <scope>IDENTIFICATION</scope>
    <source>
        <strain evidence="7">cv. Jemalong A17</strain>
    </source>
</reference>
<dbReference type="Proteomes" id="UP000265566">
    <property type="component" value="Chromosome 8"/>
</dbReference>
<proteinExistence type="predicted"/>
<evidence type="ECO:0000256" key="1">
    <source>
        <dbReference type="ARBA" id="ARBA00022448"/>
    </source>
</evidence>
<reference evidence="6" key="4">
    <citation type="journal article" date="2018" name="Nat. Plants">
        <title>Whole-genome landscape of Medicago truncatula symbiotic genes.</title>
        <authorList>
            <person name="Pecrix Y."/>
            <person name="Gamas P."/>
            <person name="Carrere S."/>
        </authorList>
    </citation>
    <scope>NUCLEOTIDE SEQUENCE</scope>
    <source>
        <tissue evidence="6">Leaves</tissue>
    </source>
</reference>
<dbReference type="GO" id="GO:0006813">
    <property type="term" value="P:potassium ion transport"/>
    <property type="evidence" value="ECO:0007669"/>
    <property type="project" value="UniProtKB-KW"/>
</dbReference>
<dbReference type="EMBL" id="PSQE01000008">
    <property type="protein sequence ID" value="RHN42564.1"/>
    <property type="molecule type" value="Genomic_DNA"/>
</dbReference>
<dbReference type="HOGENOM" id="CLU_1799365_0_0_1"/>
<protein>
    <submittedName>
        <fullName evidence="5">Cation/H+ exchanger, putative</fullName>
    </submittedName>
</protein>
<evidence type="ECO:0000313" key="7">
    <source>
        <dbReference type="EnsemblPlants" id="AET04142"/>
    </source>
</evidence>
<dbReference type="eggNOG" id="KOG1650">
    <property type="taxonomic scope" value="Eukaryota"/>
</dbReference>
<dbReference type="InterPro" id="IPR050794">
    <property type="entry name" value="CPA2_transporter"/>
</dbReference>
<dbReference type="PANTHER" id="PTHR32468">
    <property type="entry name" value="CATION/H + ANTIPORTER"/>
    <property type="match status" value="1"/>
</dbReference>
<evidence type="ECO:0000313" key="5">
    <source>
        <dbReference type="EMBL" id="AET04142.1"/>
    </source>
</evidence>
<sequence>MIYLGGRDDIEALCLAKRVIRNPGINLVVYHLTSEDHMPNLEYVLDNEALEEVKKLPHYGSKNVCYQKLIVKDSQGISTILRDIANEHDFFIVRRTHDSDLPQIEGLAKWTEFSELSAIGDLLASPDLGSRAGVLVLQQQAKDK</sequence>
<evidence type="ECO:0000256" key="3">
    <source>
        <dbReference type="ARBA" id="ARBA00022958"/>
    </source>
</evidence>
<dbReference type="Gramene" id="rna49017">
    <property type="protein sequence ID" value="RHN42564.1"/>
    <property type="gene ID" value="gene49017"/>
</dbReference>
<dbReference type="AlphaFoldDB" id="G7LHU8"/>
<keyword evidence="4" id="KW-0406">Ion transport</keyword>
<keyword evidence="3" id="KW-0630">Potassium</keyword>
<dbReference type="EnsemblPlants" id="AET04142">
    <property type="protein sequence ID" value="AET04142"/>
    <property type="gene ID" value="MTR_8g085240"/>
</dbReference>
<reference evidence="5 8" key="2">
    <citation type="journal article" date="2014" name="BMC Genomics">
        <title>An improved genome release (version Mt4.0) for the model legume Medicago truncatula.</title>
        <authorList>
            <person name="Tang H."/>
            <person name="Krishnakumar V."/>
            <person name="Bidwell S."/>
            <person name="Rosen B."/>
            <person name="Chan A."/>
            <person name="Zhou S."/>
            <person name="Gentzbittel L."/>
            <person name="Childs K.L."/>
            <person name="Yandell M."/>
            <person name="Gundlach H."/>
            <person name="Mayer K.F."/>
            <person name="Schwartz D.C."/>
            <person name="Town C.D."/>
        </authorList>
    </citation>
    <scope>GENOME REANNOTATION</scope>
    <source>
        <strain evidence="7 8">cv. Jemalong A17</strain>
    </source>
</reference>
<keyword evidence="8" id="KW-1185">Reference proteome</keyword>
<organism evidence="5 8">
    <name type="scientific">Medicago truncatula</name>
    <name type="common">Barrel medic</name>
    <name type="synonym">Medicago tribuloides</name>
    <dbReference type="NCBI Taxonomy" id="3880"/>
    <lineage>
        <taxon>Eukaryota</taxon>
        <taxon>Viridiplantae</taxon>
        <taxon>Streptophyta</taxon>
        <taxon>Embryophyta</taxon>
        <taxon>Tracheophyta</taxon>
        <taxon>Spermatophyta</taxon>
        <taxon>Magnoliopsida</taxon>
        <taxon>eudicotyledons</taxon>
        <taxon>Gunneridae</taxon>
        <taxon>Pentapetalae</taxon>
        <taxon>rosids</taxon>
        <taxon>fabids</taxon>
        <taxon>Fabales</taxon>
        <taxon>Fabaceae</taxon>
        <taxon>Papilionoideae</taxon>
        <taxon>50 kb inversion clade</taxon>
        <taxon>NPAAA clade</taxon>
        <taxon>Hologalegina</taxon>
        <taxon>IRL clade</taxon>
        <taxon>Trifolieae</taxon>
        <taxon>Medicago</taxon>
    </lineage>
</organism>
<evidence type="ECO:0000256" key="4">
    <source>
        <dbReference type="ARBA" id="ARBA00023065"/>
    </source>
</evidence>